<gene>
    <name evidence="6" type="ORF">AAJ76_1500010697</name>
</gene>
<keyword evidence="4" id="KW-0653">Protein transport</keyword>
<dbReference type="EMBL" id="JPQZ01000015">
    <property type="protein sequence ID" value="KKO75642.1"/>
    <property type="molecule type" value="Genomic_DNA"/>
</dbReference>
<dbReference type="AlphaFoldDB" id="A0A0F9YSV4"/>
<feature type="coiled-coil region" evidence="5">
    <location>
        <begin position="67"/>
        <end position="109"/>
    </location>
</feature>
<dbReference type="VEuPathDB" id="MicrosporidiaDB:AAJ76_1500010697"/>
<protein>
    <recommendedName>
        <fullName evidence="4">Nuclear pore protein</fullName>
    </recommendedName>
</protein>
<keyword evidence="4" id="KW-0906">Nuclear pore complex</keyword>
<dbReference type="GeneID" id="36318985"/>
<proteinExistence type="inferred from homology"/>
<keyword evidence="7" id="KW-1185">Reference proteome</keyword>
<dbReference type="OrthoDB" id="203824at2759"/>
<organism evidence="6 7">
    <name type="scientific">Vairimorpha ceranae</name>
    <dbReference type="NCBI Taxonomy" id="40302"/>
    <lineage>
        <taxon>Eukaryota</taxon>
        <taxon>Fungi</taxon>
        <taxon>Fungi incertae sedis</taxon>
        <taxon>Microsporidia</taxon>
        <taxon>Nosematidae</taxon>
        <taxon>Vairimorpha</taxon>
    </lineage>
</organism>
<dbReference type="VEuPathDB" id="MicrosporidiaDB:NCER_100465"/>
<comment type="similarity">
    <text evidence="2 4">Belongs to the nucleoporin interacting component (NIC) family.</text>
</comment>
<accession>A0A0F9YSV4</accession>
<dbReference type="GO" id="GO:0016973">
    <property type="term" value="P:poly(A)+ mRNA export from nucleus"/>
    <property type="evidence" value="ECO:0007669"/>
    <property type="project" value="TreeGrafter"/>
</dbReference>
<name>A0A0F9YSV4_9MICR</name>
<evidence type="ECO:0000313" key="6">
    <source>
        <dbReference type="EMBL" id="KKO75642.1"/>
    </source>
</evidence>
<dbReference type="PANTHER" id="PTHR11225:SF4">
    <property type="entry name" value="NUCLEAR PORE COMPLEX PROTEIN NUP93"/>
    <property type="match status" value="1"/>
</dbReference>
<evidence type="ECO:0000256" key="4">
    <source>
        <dbReference type="RuleBase" id="RU364035"/>
    </source>
</evidence>
<dbReference type="GO" id="GO:0017056">
    <property type="term" value="F:structural constituent of nuclear pore"/>
    <property type="evidence" value="ECO:0007669"/>
    <property type="project" value="InterPro"/>
</dbReference>
<keyword evidence="4" id="KW-0472">Membrane</keyword>
<dbReference type="InterPro" id="IPR007231">
    <property type="entry name" value="Nucleoporin_int_Nup93/Nic96"/>
</dbReference>
<evidence type="ECO:0000313" key="7">
    <source>
        <dbReference type="Proteomes" id="UP000034350"/>
    </source>
</evidence>
<comment type="subcellular location">
    <subcellularLocation>
        <location evidence="1">Nucleus envelope</location>
    </subcellularLocation>
    <subcellularLocation>
        <location evidence="4">Nucleus</location>
        <location evidence="4">Nuclear pore complex</location>
    </subcellularLocation>
</comment>
<evidence type="ECO:0000256" key="2">
    <source>
        <dbReference type="ARBA" id="ARBA00010186"/>
    </source>
</evidence>
<dbReference type="Proteomes" id="UP000034350">
    <property type="component" value="Unassembled WGS sequence"/>
</dbReference>
<dbReference type="GO" id="GO:0006606">
    <property type="term" value="P:protein import into nucleus"/>
    <property type="evidence" value="ECO:0007669"/>
    <property type="project" value="TreeGrafter"/>
</dbReference>
<comment type="caution">
    <text evidence="6">The sequence shown here is derived from an EMBL/GenBank/DDBJ whole genome shotgun (WGS) entry which is preliminary data.</text>
</comment>
<keyword evidence="3 4" id="KW-0539">Nucleus</keyword>
<keyword evidence="5" id="KW-0175">Coiled coil</keyword>
<keyword evidence="4" id="KW-0811">Translocation</keyword>
<dbReference type="VEuPathDB" id="MicrosporidiaDB:G9O61_00g012630"/>
<keyword evidence="4" id="KW-0509">mRNA transport</keyword>
<evidence type="ECO:0000256" key="5">
    <source>
        <dbReference type="SAM" id="Coils"/>
    </source>
</evidence>
<evidence type="ECO:0000256" key="3">
    <source>
        <dbReference type="ARBA" id="ARBA00023242"/>
    </source>
</evidence>
<sequence>MSDKLKIPFILEPSNVTNYFQVVAKLKAIQQKNKKYSVLPVKTSLVNLLKPVRREYDIQTVLDVFVYEKIREKVKEYEKANDKKFIQNIKAHLKEIKRQNENNEKCTRNNMDVTQFEQNFYSLPTEELFNNSMLFDLYTFLNTVKPSIDFDQEVIYLGIEYIKYIDRFLTENSSEIIAPLKTFEDKVSVFVKMKFSYEDYNLEVYEGRYLFAEIYIYLRCGLSNSILNLLNQYSSFFNSLDNDFKRNLTSWLNSKAFLGMPINLSQNEDRFKKVLYEIMQGKTNIVDNYIVTSVEDFLWIQLINVKNDSDVKIFQKKFENYKSKRGLLIVLIMTKQYEKAMDFLYFSDLPILPTYYLMYELAKRSEDKKLFVDLTFIISTKMNNVQKKLDCITNLDQVVDDFEECASSNIVKYKLFDILGLSLSKNIDYCVVKRLKDINDRKHLLKVYKLIDDSSLLTEILIDIFTEGIITGQNIEEPKKIFLEIKKTDESINVKKLDILLKFNEFIQSPDIATLKKTTFFSIDFKLIDVKFVLEKVFKVACEVIKKANDYEMAKDLFRVVGEMELSVECTKFINKELVVFL</sequence>
<keyword evidence="4" id="KW-0813">Transport</keyword>
<dbReference type="PANTHER" id="PTHR11225">
    <property type="entry name" value="NUCLEAR PORE COMPLEX PROTEIN NUP93 NUCLEOPORIN NUP93 DEAD EYE PROTEIN"/>
    <property type="match status" value="1"/>
</dbReference>
<dbReference type="Pfam" id="PF04097">
    <property type="entry name" value="Nic96"/>
    <property type="match status" value="1"/>
</dbReference>
<dbReference type="RefSeq" id="XP_024331384.1">
    <property type="nucleotide sequence ID" value="XM_024474078.1"/>
</dbReference>
<reference evidence="6 7" key="1">
    <citation type="journal article" date="2015" name="Environ. Microbiol.">
        <title>Genome analyses suggest the presence of polyploidy and recent human-driven expansions in eight global populations of the honeybee pathogen Nosema ceranae.</title>
        <authorList>
            <person name="Pelin A."/>
            <person name="Selman M."/>
            <person name="Aris-Brosou S."/>
            <person name="Farinelli L."/>
            <person name="Corradi N."/>
        </authorList>
    </citation>
    <scope>NUCLEOTIDE SEQUENCE [LARGE SCALE GENOMIC DNA]</scope>
    <source>
        <strain evidence="6 7">PA08 1199</strain>
    </source>
</reference>
<evidence type="ECO:0000256" key="1">
    <source>
        <dbReference type="ARBA" id="ARBA00004259"/>
    </source>
</evidence>
<dbReference type="GO" id="GO:0005643">
    <property type="term" value="C:nuclear pore"/>
    <property type="evidence" value="ECO:0007669"/>
    <property type="project" value="UniProtKB-SubCell"/>
</dbReference>